<accession>A0A7U4J9V1</accession>
<sequence length="197" mass="21716">MTMITMPAAPIPAKVEWNLPQPTQVNRSEITSRRRVTILSKAPRWTASVELPEIRGEANVRPWRAFFGKLNGRANSFRLIAVENDQHAIAQSVVVDGSGQQGFSLATRGWYPRLRLGEGCLVTVADQLLELTEPAIADATGRAVLNFVAYLRVPSIDGAAIETRRPFGVMSLATDDGKWIAGKNQRYSISFACEESF</sequence>
<dbReference type="OrthoDB" id="7566370at2"/>
<name>A0A7U4J9V1_9SPHN</name>
<evidence type="ECO:0000313" key="1">
    <source>
        <dbReference type="EMBL" id="AJP72925.1"/>
    </source>
</evidence>
<proteinExistence type="predicted"/>
<dbReference type="Proteomes" id="UP000032300">
    <property type="component" value="Chromosome"/>
</dbReference>
<reference evidence="1 2" key="1">
    <citation type="journal article" date="2015" name="Int. J. Syst. Evol. Microbiol.">
        <title>Sphingomonas hengshuiensis sp. nov., isolated from lake wetland.</title>
        <authorList>
            <person name="Wei S."/>
            <person name="Wang T."/>
            <person name="Liu H."/>
            <person name="Zhang C."/>
            <person name="Guo J."/>
            <person name="Wang Q."/>
            <person name="Liang K."/>
            <person name="Zhang Z."/>
        </authorList>
    </citation>
    <scope>NUCLEOTIDE SEQUENCE [LARGE SCALE GENOMIC DNA]</scope>
    <source>
        <strain evidence="1 2">WHSC-8</strain>
    </source>
</reference>
<organism evidence="1 2">
    <name type="scientific">Sphingomonas hengshuiensis</name>
    <dbReference type="NCBI Taxonomy" id="1609977"/>
    <lineage>
        <taxon>Bacteria</taxon>
        <taxon>Pseudomonadati</taxon>
        <taxon>Pseudomonadota</taxon>
        <taxon>Alphaproteobacteria</taxon>
        <taxon>Sphingomonadales</taxon>
        <taxon>Sphingomonadaceae</taxon>
        <taxon>Sphingomonas</taxon>
    </lineage>
</organism>
<dbReference type="EMBL" id="CP010836">
    <property type="protein sequence ID" value="AJP72925.1"/>
    <property type="molecule type" value="Genomic_DNA"/>
</dbReference>
<reference evidence="1 2" key="2">
    <citation type="submission" date="2015-02" db="EMBL/GenBank/DDBJ databases">
        <title>The complete genome of Sphingomonas hengshuiensis sp. WHSC-8 isolated from soil of Hengshui Lake.</title>
        <authorList>
            <person name="Wei S."/>
            <person name="Guo J."/>
            <person name="Su C."/>
            <person name="Wu R."/>
            <person name="Zhang Z."/>
            <person name="Liang K."/>
            <person name="Li H."/>
            <person name="Wang T."/>
            <person name="Liu H."/>
            <person name="Zhang C."/>
            <person name="Li Z."/>
            <person name="Wang Q."/>
            <person name="Meng J."/>
        </authorList>
    </citation>
    <scope>NUCLEOTIDE SEQUENCE [LARGE SCALE GENOMIC DNA]</scope>
    <source>
        <strain evidence="1 2">WHSC-8</strain>
    </source>
</reference>
<dbReference type="KEGG" id="sphi:TS85_15695"/>
<keyword evidence="2" id="KW-1185">Reference proteome</keyword>
<dbReference type="AlphaFoldDB" id="A0A7U4J9V1"/>
<protein>
    <submittedName>
        <fullName evidence="1">Uncharacterized protein</fullName>
    </submittedName>
</protein>
<evidence type="ECO:0000313" key="2">
    <source>
        <dbReference type="Proteomes" id="UP000032300"/>
    </source>
</evidence>
<dbReference type="RefSeq" id="WP_044333501.1">
    <property type="nucleotide sequence ID" value="NZ_CP010836.1"/>
</dbReference>
<gene>
    <name evidence="1" type="ORF">TS85_15695</name>
</gene>